<keyword evidence="2" id="KW-1133">Transmembrane helix</keyword>
<evidence type="ECO:0000256" key="1">
    <source>
        <dbReference type="SAM" id="MobiDB-lite"/>
    </source>
</evidence>
<dbReference type="OrthoDB" id="2156582at2"/>
<proteinExistence type="predicted"/>
<dbReference type="AlphaFoldDB" id="A0A143YUL3"/>
<keyword evidence="2" id="KW-0472">Membrane</keyword>
<accession>A0A143YUL3</accession>
<dbReference type="RefSeq" id="WP_087033741.1">
    <property type="nucleotide sequence ID" value="NZ_FJNE01000007.1"/>
</dbReference>
<evidence type="ECO:0008006" key="5">
    <source>
        <dbReference type="Google" id="ProtNLM"/>
    </source>
</evidence>
<feature type="compositionally biased region" description="Basic and acidic residues" evidence="1">
    <location>
        <begin position="1"/>
        <end position="13"/>
    </location>
</feature>
<dbReference type="EMBL" id="FJNE01000007">
    <property type="protein sequence ID" value="CZQ97790.1"/>
    <property type="molecule type" value="Genomic_DNA"/>
</dbReference>
<evidence type="ECO:0000313" key="4">
    <source>
        <dbReference type="Proteomes" id="UP000242754"/>
    </source>
</evidence>
<gene>
    <name evidence="3" type="ORF">Tpal_2178</name>
</gene>
<evidence type="ECO:0000256" key="2">
    <source>
        <dbReference type="SAM" id="Phobius"/>
    </source>
</evidence>
<dbReference type="Proteomes" id="UP000242754">
    <property type="component" value="Unassembled WGS sequence"/>
</dbReference>
<dbReference type="STRING" id="140314.SAMN04488076_11938"/>
<feature type="transmembrane region" description="Helical" evidence="2">
    <location>
        <begin position="97"/>
        <end position="119"/>
    </location>
</feature>
<feature type="region of interest" description="Disordered" evidence="1">
    <location>
        <begin position="1"/>
        <end position="20"/>
    </location>
</feature>
<name>A0A143YUL3_9LACT</name>
<evidence type="ECO:0000313" key="3">
    <source>
        <dbReference type="EMBL" id="CZQ97790.1"/>
    </source>
</evidence>
<keyword evidence="4" id="KW-1185">Reference proteome</keyword>
<protein>
    <recommendedName>
        <fullName evidence="5">Transmembrane protein</fullName>
    </recommendedName>
</protein>
<reference evidence="3 4" key="1">
    <citation type="submission" date="2016-02" db="EMBL/GenBank/DDBJ databases">
        <authorList>
            <person name="Wen L."/>
            <person name="He K."/>
            <person name="Yang H."/>
        </authorList>
    </citation>
    <scope>NUCLEOTIDE SEQUENCE [LARGE SCALE GENOMIC DNA]</scope>
    <source>
        <strain evidence="3">Trichococcus palustris</strain>
    </source>
</reference>
<keyword evidence="2" id="KW-0812">Transmembrane</keyword>
<sequence length="125" mass="13931">MSDRDRQRKHEQENNISGSLYARVNVGQDASQDILDGSSVTPIAGSMNNGDERVPYDSHCPYPFWYYVLGVGFSVLIGSAIFWLFRGYFYGEGMNQVLPSAMLLVGALGAGFLSAKFILRKKKIR</sequence>
<organism evidence="3 4">
    <name type="scientific">Trichococcus palustris</name>
    <dbReference type="NCBI Taxonomy" id="140314"/>
    <lineage>
        <taxon>Bacteria</taxon>
        <taxon>Bacillati</taxon>
        <taxon>Bacillota</taxon>
        <taxon>Bacilli</taxon>
        <taxon>Lactobacillales</taxon>
        <taxon>Carnobacteriaceae</taxon>
        <taxon>Trichococcus</taxon>
    </lineage>
</organism>
<feature type="transmembrane region" description="Helical" evidence="2">
    <location>
        <begin position="64"/>
        <end position="85"/>
    </location>
</feature>